<dbReference type="SUPFAM" id="SSF53383">
    <property type="entry name" value="PLP-dependent transferases"/>
    <property type="match status" value="1"/>
</dbReference>
<feature type="domain" description="Aminotransferase class V" evidence="1">
    <location>
        <begin position="53"/>
        <end position="226"/>
    </location>
</feature>
<dbReference type="EMBL" id="CP062796">
    <property type="protein sequence ID" value="QUL99382.1"/>
    <property type="molecule type" value="Genomic_DNA"/>
</dbReference>
<evidence type="ECO:0000259" key="1">
    <source>
        <dbReference type="Pfam" id="PF00266"/>
    </source>
</evidence>
<protein>
    <submittedName>
        <fullName evidence="3">Aminotransferase class V-fold PLP-dependent enzyme</fullName>
    </submittedName>
</protein>
<dbReference type="InterPro" id="IPR054718">
    <property type="entry name" value="YhfS-like_C"/>
</dbReference>
<dbReference type="InterPro" id="IPR015421">
    <property type="entry name" value="PyrdxlP-dep_Trfase_major"/>
</dbReference>
<reference evidence="3" key="2">
    <citation type="journal article" date="2023" name="Biology">
        <title>Prokaryotic Life Associated with Coal-Fire Gas Vents Revealed by Metagenomics.</title>
        <authorList>
            <person name="Kadnikov V.V."/>
            <person name="Mardanov A.V."/>
            <person name="Beletsky A.V."/>
            <person name="Karnachuk O.V."/>
            <person name="Ravin N.V."/>
        </authorList>
    </citation>
    <scope>NUCLEOTIDE SEQUENCE</scope>
    <source>
        <strain evidence="3">Bu02</strain>
    </source>
</reference>
<dbReference type="KEGG" id="fcz:IMF26_04850"/>
<proteinExistence type="predicted"/>
<dbReference type="GO" id="GO:0008483">
    <property type="term" value="F:transaminase activity"/>
    <property type="evidence" value="ECO:0007669"/>
    <property type="project" value="UniProtKB-KW"/>
</dbReference>
<evidence type="ECO:0000313" key="3">
    <source>
        <dbReference type="EMBL" id="QUL99382.1"/>
    </source>
</evidence>
<feature type="domain" description="YhfS-like C-terminal" evidence="2">
    <location>
        <begin position="255"/>
        <end position="355"/>
    </location>
</feature>
<dbReference type="Gene3D" id="3.90.1150.130">
    <property type="match status" value="1"/>
</dbReference>
<reference evidence="3" key="1">
    <citation type="submission" date="2020-10" db="EMBL/GenBank/DDBJ databases">
        <authorList>
            <person name="Kadnikov V."/>
            <person name="Beletsky A.V."/>
            <person name="Mardanov A.V."/>
            <person name="Karnachuk O.V."/>
            <person name="Ravin N.V."/>
        </authorList>
    </citation>
    <scope>NUCLEOTIDE SEQUENCE</scope>
    <source>
        <strain evidence="3">Bu02</strain>
    </source>
</reference>
<dbReference type="Gene3D" id="3.40.640.10">
    <property type="entry name" value="Type I PLP-dependent aspartate aminotransferase-like (Major domain)"/>
    <property type="match status" value="1"/>
</dbReference>
<dbReference type="InterPro" id="IPR000192">
    <property type="entry name" value="Aminotrans_V_dom"/>
</dbReference>
<accession>A0AAT9LGL1</accession>
<evidence type="ECO:0000259" key="2">
    <source>
        <dbReference type="Pfam" id="PF22475"/>
    </source>
</evidence>
<dbReference type="Pfam" id="PF22475">
    <property type="entry name" value="YhfS-like_C"/>
    <property type="match status" value="1"/>
</dbReference>
<organism evidence="3">
    <name type="scientific">Candidatus Fermentithermobacillus carboniphilus</name>
    <dbReference type="NCBI Taxonomy" id="3085328"/>
    <lineage>
        <taxon>Bacteria</taxon>
        <taxon>Bacillati</taxon>
        <taxon>Bacillota</taxon>
        <taxon>Candidatus Fermentithermobacillia</taxon>
        <taxon>Candidatus Fermentithermobacillales</taxon>
        <taxon>Candidatus Fermentithermobacillaceae</taxon>
        <taxon>Candidatus Fermentithermobacillus</taxon>
    </lineage>
</organism>
<keyword evidence="3" id="KW-0808">Transferase</keyword>
<name>A0AAT9LGL1_9FIRM</name>
<gene>
    <name evidence="3" type="ORF">IMF26_04850</name>
</gene>
<dbReference type="InterPro" id="IPR015424">
    <property type="entry name" value="PyrdxlP-dep_Trfase"/>
</dbReference>
<dbReference type="AlphaFoldDB" id="A0AAT9LGL1"/>
<keyword evidence="3" id="KW-0032">Aminotransferase</keyword>
<sequence length="371" mass="40115">MKSYPLKQLTLDEAIQVQFRLVDIIQSVFSGDELLSLGDLGIVPGLGRPKTTAKVEEVLARFFGTESAVLVRGAGSGALRLAIWAMLRPGAKLLIHQAPIYSTTKTLIESMGINVLPVDMNDLADVRRGCALRPDAVLIQRSRQVLTDRYDVCEVIEAIRSILPDVPIVTDENYAVMKVHLVGAAMGADASAFSMFKLLGPEGIGCVVGRSSVIQRVRGYNYSGGSQVQGHEAMEALRSLVYVPVAQAIQARVVDEIAARLNEGEVPGVISACVANAQSRVVLVEFEEPIAANVLQAARDLGAVPYPVGAESRYEIGAMFYRVSGSFLQASPEMKDRVIRINPMRAGPDTVIRILRKALERARSTQGQGMN</sequence>
<dbReference type="Pfam" id="PF00266">
    <property type="entry name" value="Aminotran_5"/>
    <property type="match status" value="1"/>
</dbReference>